<dbReference type="Gene3D" id="3.40.630.30">
    <property type="match status" value="1"/>
</dbReference>
<dbReference type="AlphaFoldDB" id="A0A402BGM2"/>
<name>A0A402BGM2_9CHLR</name>
<dbReference type="PANTHER" id="PTHR43415:SF3">
    <property type="entry name" value="GNAT-FAMILY ACETYLTRANSFERASE"/>
    <property type="match status" value="1"/>
</dbReference>
<keyword evidence="2" id="KW-0808">Transferase</keyword>
<organism evidence="2 3">
    <name type="scientific">Dictyobacter alpinus</name>
    <dbReference type="NCBI Taxonomy" id="2014873"/>
    <lineage>
        <taxon>Bacteria</taxon>
        <taxon>Bacillati</taxon>
        <taxon>Chloroflexota</taxon>
        <taxon>Ktedonobacteria</taxon>
        <taxon>Ktedonobacterales</taxon>
        <taxon>Dictyobacteraceae</taxon>
        <taxon>Dictyobacter</taxon>
    </lineage>
</organism>
<dbReference type="InterPro" id="IPR016181">
    <property type="entry name" value="Acyl_CoA_acyltransferase"/>
</dbReference>
<gene>
    <name evidence="2" type="ORF">KDA_59040</name>
</gene>
<proteinExistence type="predicted"/>
<dbReference type="GO" id="GO:0016747">
    <property type="term" value="F:acyltransferase activity, transferring groups other than amino-acyl groups"/>
    <property type="evidence" value="ECO:0007669"/>
    <property type="project" value="InterPro"/>
</dbReference>
<feature type="domain" description="N-acetyltransferase" evidence="1">
    <location>
        <begin position="20"/>
        <end position="182"/>
    </location>
</feature>
<dbReference type="OrthoDB" id="9795206at2"/>
<dbReference type="Proteomes" id="UP000287171">
    <property type="component" value="Unassembled WGS sequence"/>
</dbReference>
<evidence type="ECO:0000259" key="1">
    <source>
        <dbReference type="PROSITE" id="PS51186"/>
    </source>
</evidence>
<comment type="caution">
    <text evidence="2">The sequence shown here is derived from an EMBL/GenBank/DDBJ whole genome shotgun (WGS) entry which is preliminary data.</text>
</comment>
<protein>
    <submittedName>
        <fullName evidence="2">N-acetyltransferase</fullName>
    </submittedName>
</protein>
<keyword evidence="3" id="KW-1185">Reference proteome</keyword>
<evidence type="ECO:0000313" key="2">
    <source>
        <dbReference type="EMBL" id="GCE30420.1"/>
    </source>
</evidence>
<dbReference type="Pfam" id="PF13302">
    <property type="entry name" value="Acetyltransf_3"/>
    <property type="match status" value="1"/>
</dbReference>
<dbReference type="PROSITE" id="PS51186">
    <property type="entry name" value="GNAT"/>
    <property type="match status" value="1"/>
</dbReference>
<dbReference type="SUPFAM" id="SSF55729">
    <property type="entry name" value="Acyl-CoA N-acyltransferases (Nat)"/>
    <property type="match status" value="1"/>
</dbReference>
<dbReference type="PANTHER" id="PTHR43415">
    <property type="entry name" value="SPERMIDINE N(1)-ACETYLTRANSFERASE"/>
    <property type="match status" value="1"/>
</dbReference>
<dbReference type="InterPro" id="IPR000182">
    <property type="entry name" value="GNAT_dom"/>
</dbReference>
<accession>A0A402BGM2</accession>
<dbReference type="RefSeq" id="WP_126630512.1">
    <property type="nucleotide sequence ID" value="NZ_BIFT01000002.1"/>
</dbReference>
<sequence>MNSPQKVNDAPVINIVGEKVALGPIRRELIPLYHRWINDFAVLRTLYIPRPSTMEEIEAYFEKDVEQEKVRHAALFTVYDRATMTPIGRTELDNINYRDRSAGFGIEIGEAEYRGRGYGTETTRLMLDYAFTVIGLHSVNLETWEYNLAGQHAYKKAGFKEYGRRRQAKFMRGQLWDIIHMDCLASEFVSPILHKIMVPDEPRT</sequence>
<dbReference type="EMBL" id="BIFT01000002">
    <property type="protein sequence ID" value="GCE30420.1"/>
    <property type="molecule type" value="Genomic_DNA"/>
</dbReference>
<reference evidence="3" key="1">
    <citation type="submission" date="2018-12" db="EMBL/GenBank/DDBJ databases">
        <title>Tengunoibacter tsumagoiensis gen. nov., sp. nov., Dictyobacter kobayashii sp. nov., D. alpinus sp. nov., and D. joshuensis sp. nov. and description of Dictyobacteraceae fam. nov. within the order Ktedonobacterales isolated from Tengu-no-mugimeshi.</title>
        <authorList>
            <person name="Wang C.M."/>
            <person name="Zheng Y."/>
            <person name="Sakai Y."/>
            <person name="Toyoda A."/>
            <person name="Minakuchi Y."/>
            <person name="Abe K."/>
            <person name="Yokota A."/>
            <person name="Yabe S."/>
        </authorList>
    </citation>
    <scope>NUCLEOTIDE SEQUENCE [LARGE SCALE GENOMIC DNA]</scope>
    <source>
        <strain evidence="3">Uno16</strain>
    </source>
</reference>
<evidence type="ECO:0000313" key="3">
    <source>
        <dbReference type="Proteomes" id="UP000287171"/>
    </source>
</evidence>